<keyword evidence="10" id="KW-0472">Membrane</keyword>
<dbReference type="GO" id="GO:0000155">
    <property type="term" value="F:phosphorelay sensor kinase activity"/>
    <property type="evidence" value="ECO:0007669"/>
    <property type="project" value="InterPro"/>
</dbReference>
<name>A0A5N7IVC5_9CLOT</name>
<dbReference type="Pfam" id="PF02518">
    <property type="entry name" value="HATPase_c"/>
    <property type="match status" value="1"/>
</dbReference>
<dbReference type="Pfam" id="PF00512">
    <property type="entry name" value="HisKA"/>
    <property type="match status" value="1"/>
</dbReference>
<dbReference type="SUPFAM" id="SSF55874">
    <property type="entry name" value="ATPase domain of HSP90 chaperone/DNA topoisomerase II/histidine kinase"/>
    <property type="match status" value="1"/>
</dbReference>
<evidence type="ECO:0000313" key="12">
    <source>
        <dbReference type="EMBL" id="MPQ64677.1"/>
    </source>
</evidence>
<dbReference type="InterPro" id="IPR003594">
    <property type="entry name" value="HATPase_dom"/>
</dbReference>
<keyword evidence="6" id="KW-0812">Transmembrane</keyword>
<organism evidence="12 13">
    <name type="scientific">Clostridium estertheticum</name>
    <dbReference type="NCBI Taxonomy" id="238834"/>
    <lineage>
        <taxon>Bacteria</taxon>
        <taxon>Bacillati</taxon>
        <taxon>Bacillota</taxon>
        <taxon>Clostridia</taxon>
        <taxon>Eubacteriales</taxon>
        <taxon>Clostridiaceae</taxon>
        <taxon>Clostridium</taxon>
    </lineage>
</organism>
<keyword evidence="4" id="KW-0597">Phosphoprotein</keyword>
<reference evidence="12 13" key="1">
    <citation type="journal article" date="2019" name="Lett. Appl. Microbiol.">
        <title>A case of 'blown pack' spoilage of vacuum-packaged pork likely associated with Clostridium estertheticum in Canada.</title>
        <authorList>
            <person name="Zhang P."/>
            <person name="Ward P."/>
            <person name="McMullen L.M."/>
            <person name="Yang X."/>
        </authorList>
    </citation>
    <scope>NUCLEOTIDE SEQUENCE [LARGE SCALE GENOMIC DNA]</scope>
    <source>
        <strain evidence="12 13">MA19</strain>
    </source>
</reference>
<keyword evidence="5" id="KW-0808">Transferase</keyword>
<dbReference type="PANTHER" id="PTHR45528:SF8">
    <property type="entry name" value="HISTIDINE KINASE"/>
    <property type="match status" value="1"/>
</dbReference>
<dbReference type="EMBL" id="SPSF01000053">
    <property type="protein sequence ID" value="MPQ64677.1"/>
    <property type="molecule type" value="Genomic_DNA"/>
</dbReference>
<keyword evidence="9" id="KW-0902">Two-component regulatory system</keyword>
<dbReference type="Gene3D" id="1.10.287.130">
    <property type="match status" value="1"/>
</dbReference>
<protein>
    <recommendedName>
        <fullName evidence="3">histidine kinase</fullName>
        <ecNumber evidence="3">2.7.13.3</ecNumber>
    </recommendedName>
</protein>
<dbReference type="GO" id="GO:0005886">
    <property type="term" value="C:plasma membrane"/>
    <property type="evidence" value="ECO:0007669"/>
    <property type="project" value="TreeGrafter"/>
</dbReference>
<evidence type="ECO:0000256" key="7">
    <source>
        <dbReference type="ARBA" id="ARBA00022777"/>
    </source>
</evidence>
<sequence>MYKVLLLICIIVIVFLYKTLISMNKKLNQIKIILDDILSGHTDRRIMLNNNLKSISHLVNNINQLAENVCKIDNEKNKQSIIIKKMISNISHDLKTPLTSLVGYIELIKENKNLSEKEVREYLDIAHNKACFLNTTLDNFFYLSRLESNDEKFTLEKINLSDMVKEQILFFYNDFLSLSLEPSIDIPEDDIFVLADKLSVSRILNNLLSNSLKYGRDGDKVGISLKIKDFYIYIQVWDNGKGISEKDLSLIFDRLYTVENSRNTKLSGTGIGLSIVKQLVKKNKGTIVVDSIPFTKTSFIFTLVKAS</sequence>
<evidence type="ECO:0000256" key="1">
    <source>
        <dbReference type="ARBA" id="ARBA00000085"/>
    </source>
</evidence>
<proteinExistence type="predicted"/>
<dbReference type="SMART" id="SM00387">
    <property type="entry name" value="HATPase_c"/>
    <property type="match status" value="1"/>
</dbReference>
<evidence type="ECO:0000313" key="13">
    <source>
        <dbReference type="Proteomes" id="UP000342249"/>
    </source>
</evidence>
<dbReference type="Proteomes" id="UP000342249">
    <property type="component" value="Unassembled WGS sequence"/>
</dbReference>
<dbReference type="AlphaFoldDB" id="A0A5N7IVC5"/>
<evidence type="ECO:0000256" key="2">
    <source>
        <dbReference type="ARBA" id="ARBA00004141"/>
    </source>
</evidence>
<dbReference type="PANTHER" id="PTHR45528">
    <property type="entry name" value="SENSOR HISTIDINE KINASE CPXA"/>
    <property type="match status" value="1"/>
</dbReference>
<keyword evidence="7 12" id="KW-0418">Kinase</keyword>
<dbReference type="InterPro" id="IPR036097">
    <property type="entry name" value="HisK_dim/P_sf"/>
</dbReference>
<comment type="caution">
    <text evidence="12">The sequence shown here is derived from an EMBL/GenBank/DDBJ whole genome shotgun (WGS) entry which is preliminary data.</text>
</comment>
<gene>
    <name evidence="12" type="ORF">E4V82_21620</name>
</gene>
<dbReference type="CDD" id="cd00082">
    <property type="entry name" value="HisKA"/>
    <property type="match status" value="1"/>
</dbReference>
<dbReference type="SUPFAM" id="SSF47384">
    <property type="entry name" value="Homodimeric domain of signal transducing histidine kinase"/>
    <property type="match status" value="1"/>
</dbReference>
<evidence type="ECO:0000256" key="9">
    <source>
        <dbReference type="ARBA" id="ARBA00023012"/>
    </source>
</evidence>
<keyword evidence="8" id="KW-1133">Transmembrane helix</keyword>
<accession>A0A5N7IVC5</accession>
<evidence type="ECO:0000256" key="5">
    <source>
        <dbReference type="ARBA" id="ARBA00022679"/>
    </source>
</evidence>
<dbReference type="SMART" id="SM00388">
    <property type="entry name" value="HisKA"/>
    <property type="match status" value="1"/>
</dbReference>
<evidence type="ECO:0000256" key="10">
    <source>
        <dbReference type="ARBA" id="ARBA00023136"/>
    </source>
</evidence>
<evidence type="ECO:0000259" key="11">
    <source>
        <dbReference type="PROSITE" id="PS50109"/>
    </source>
</evidence>
<comment type="catalytic activity">
    <reaction evidence="1">
        <text>ATP + protein L-histidine = ADP + protein N-phospho-L-histidine.</text>
        <dbReference type="EC" id="2.7.13.3"/>
    </reaction>
</comment>
<dbReference type="Gene3D" id="3.30.565.10">
    <property type="entry name" value="Histidine kinase-like ATPase, C-terminal domain"/>
    <property type="match status" value="1"/>
</dbReference>
<comment type="subcellular location">
    <subcellularLocation>
        <location evidence="2">Membrane</location>
        <topology evidence="2">Multi-pass membrane protein</topology>
    </subcellularLocation>
</comment>
<dbReference type="InterPro" id="IPR005467">
    <property type="entry name" value="His_kinase_dom"/>
</dbReference>
<dbReference type="InterPro" id="IPR004358">
    <property type="entry name" value="Sig_transdc_His_kin-like_C"/>
</dbReference>
<dbReference type="InterPro" id="IPR003661">
    <property type="entry name" value="HisK_dim/P_dom"/>
</dbReference>
<dbReference type="PRINTS" id="PR00344">
    <property type="entry name" value="BCTRLSENSOR"/>
</dbReference>
<dbReference type="EC" id="2.7.13.3" evidence="3"/>
<evidence type="ECO:0000256" key="6">
    <source>
        <dbReference type="ARBA" id="ARBA00022692"/>
    </source>
</evidence>
<feature type="domain" description="Histidine kinase" evidence="11">
    <location>
        <begin position="89"/>
        <end position="307"/>
    </location>
</feature>
<dbReference type="InterPro" id="IPR050398">
    <property type="entry name" value="HssS/ArlS-like"/>
</dbReference>
<evidence type="ECO:0000256" key="8">
    <source>
        <dbReference type="ARBA" id="ARBA00022989"/>
    </source>
</evidence>
<evidence type="ECO:0000256" key="4">
    <source>
        <dbReference type="ARBA" id="ARBA00022553"/>
    </source>
</evidence>
<dbReference type="PROSITE" id="PS50109">
    <property type="entry name" value="HIS_KIN"/>
    <property type="match status" value="1"/>
</dbReference>
<dbReference type="InterPro" id="IPR036890">
    <property type="entry name" value="HATPase_C_sf"/>
</dbReference>
<evidence type="ECO:0000256" key="3">
    <source>
        <dbReference type="ARBA" id="ARBA00012438"/>
    </source>
</evidence>